<gene>
    <name evidence="1" type="ORF">J2S66_001093</name>
</gene>
<evidence type="ECO:0000313" key="1">
    <source>
        <dbReference type="EMBL" id="MDR6592709.1"/>
    </source>
</evidence>
<comment type="caution">
    <text evidence="1">The sequence shown here is derived from an EMBL/GenBank/DDBJ whole genome shotgun (WGS) entry which is preliminary data.</text>
</comment>
<sequence>MNEVVIAPARPARTTGCRRHLGRSAPGLPL</sequence>
<keyword evidence="2" id="KW-1185">Reference proteome</keyword>
<accession>A0ABU1PS12</accession>
<name>A0ABU1PS12_9PSEU</name>
<reference evidence="1 2" key="1">
    <citation type="submission" date="2023-07" db="EMBL/GenBank/DDBJ databases">
        <title>Sequencing the genomes of 1000 actinobacteria strains.</title>
        <authorList>
            <person name="Klenk H.-P."/>
        </authorList>
    </citation>
    <scope>NUCLEOTIDE SEQUENCE [LARGE SCALE GENOMIC DNA]</scope>
    <source>
        <strain evidence="1 2">DSM 43749</strain>
    </source>
</reference>
<organism evidence="1 2">
    <name type="scientific">Saccharothrix longispora</name>
    <dbReference type="NCBI Taxonomy" id="33920"/>
    <lineage>
        <taxon>Bacteria</taxon>
        <taxon>Bacillati</taxon>
        <taxon>Actinomycetota</taxon>
        <taxon>Actinomycetes</taxon>
        <taxon>Pseudonocardiales</taxon>
        <taxon>Pseudonocardiaceae</taxon>
        <taxon>Saccharothrix</taxon>
    </lineage>
</organism>
<proteinExistence type="predicted"/>
<dbReference type="Proteomes" id="UP001268819">
    <property type="component" value="Unassembled WGS sequence"/>
</dbReference>
<evidence type="ECO:0000313" key="2">
    <source>
        <dbReference type="Proteomes" id="UP001268819"/>
    </source>
</evidence>
<dbReference type="EMBL" id="JAVDSG010000001">
    <property type="protein sequence ID" value="MDR6592709.1"/>
    <property type="molecule type" value="Genomic_DNA"/>
</dbReference>
<protein>
    <submittedName>
        <fullName evidence="1">Uncharacterized protein</fullName>
    </submittedName>
</protein>